<keyword evidence="2" id="KW-1185">Reference proteome</keyword>
<dbReference type="RefSeq" id="YP_009126629.1">
    <property type="nucleotide sequence ID" value="NC_026611.1"/>
</dbReference>
<evidence type="ECO:0000313" key="2">
    <source>
        <dbReference type="Proteomes" id="UP000202039"/>
    </source>
</evidence>
<dbReference type="KEGG" id="vg:23681448"/>
<dbReference type="EMBL" id="AP014629">
    <property type="protein sequence ID" value="BAP28897.1"/>
    <property type="molecule type" value="Genomic_DNA"/>
</dbReference>
<sequence>MYKQHSLRFEFTNQTTSFDKSGNNKISISNVKAMFKFGAYGNQAGVQAEATIYGLGLDLLSALSSKGINTWMQMERIHTSVYADDTKVFSGFIVYSCANMNAAPETALTLNMVSGFDLQAASAQPFSRPGTVKLADVLAAICEPYQYRLNPVGIDGLVASNIYLSGSPLEQIRYACNQAGANMQIDGSQVTVWPMNAAKDDVVPLVSPEYGLIGYPVFTASGITFQTQYSGLLAAGRYVNLETSLPYASGKYYLYVVENFLSSWIENGPWHSICQGGKQLVTS</sequence>
<reference evidence="1 2" key="1">
    <citation type="journal article" date="2015" name="Arch. Virol.">
        <title>Full-genome sequence of a novel myovirus, GF-2, infecting Edwardsiella tarda: comparison with other Edwardsiella myoviral genomes.</title>
        <authorList>
            <person name="Yasuike M."/>
            <person name="Nishiki I."/>
            <person name="Iwasaki Y."/>
            <person name="Nakamura Y."/>
            <person name="Fujiwara A."/>
            <person name="Sugaya E."/>
            <person name="Kawato Y."/>
            <person name="Nagai S."/>
            <person name="Kobayashi T."/>
            <person name="Ototake M."/>
            <person name="Nakai T."/>
        </authorList>
    </citation>
    <scope>NUCLEOTIDE SEQUENCE [LARGE SCALE GENOMIC DNA]</scope>
</reference>
<protein>
    <submittedName>
        <fullName evidence="1">Uncharacterized protein</fullName>
    </submittedName>
</protein>
<dbReference type="GeneID" id="23681448"/>
<dbReference type="Proteomes" id="UP000202039">
    <property type="component" value="Segment"/>
</dbReference>
<proteinExistence type="predicted"/>
<name>A0A077KC17_9CAUD</name>
<evidence type="ECO:0000313" key="1">
    <source>
        <dbReference type="EMBL" id="BAP28897.1"/>
    </source>
</evidence>
<dbReference type="OrthoDB" id="4702at10239"/>
<accession>A0A077KC17</accession>
<organism evidence="1 2">
    <name type="scientific">Edwardsiella phage GF-2</name>
    <dbReference type="NCBI Taxonomy" id="1537091"/>
    <lineage>
        <taxon>Viruses</taxon>
        <taxon>Duplodnaviria</taxon>
        <taxon>Heunggongvirae</taxon>
        <taxon>Uroviricota</taxon>
        <taxon>Caudoviricetes</taxon>
        <taxon>Gofduovirus</taxon>
        <taxon>Gofduovirus GF2</taxon>
    </lineage>
</organism>